<dbReference type="PANTHER" id="PTHR42724:SF1">
    <property type="entry name" value="TETRAACYLDISACCHARIDE 4'-KINASE, MITOCHONDRIAL-RELATED"/>
    <property type="match status" value="1"/>
</dbReference>
<keyword evidence="7 13" id="KW-0808">Transferase</keyword>
<dbReference type="GO" id="GO:0009245">
    <property type="term" value="P:lipid A biosynthetic process"/>
    <property type="evidence" value="ECO:0007669"/>
    <property type="project" value="UniProtKB-UniRule"/>
</dbReference>
<comment type="pathway">
    <text evidence="2 13">Glycolipid biosynthesis; lipid IV(A) biosynthesis; lipid IV(A) from (3R)-3-hydroxytetradecanoyl-[acyl-carrier-protein] and UDP-N-acetyl-alpha-D-glucosamine: step 6/6.</text>
</comment>
<dbReference type="EMBL" id="CP043506">
    <property type="protein sequence ID" value="QEO18347.1"/>
    <property type="molecule type" value="Genomic_DNA"/>
</dbReference>
<evidence type="ECO:0000313" key="16">
    <source>
        <dbReference type="Proteomes" id="UP000324536"/>
    </source>
</evidence>
<dbReference type="EC" id="2.7.1.130" evidence="3 13"/>
<keyword evidence="11 13" id="KW-0443">Lipid metabolism</keyword>
<organism evidence="15 16">
    <name type="scientific">Acetobacter vaccinii</name>
    <dbReference type="NCBI Taxonomy" id="2592655"/>
    <lineage>
        <taxon>Bacteria</taxon>
        <taxon>Pseudomonadati</taxon>
        <taxon>Pseudomonadota</taxon>
        <taxon>Alphaproteobacteria</taxon>
        <taxon>Acetobacterales</taxon>
        <taxon>Acetobacteraceae</taxon>
        <taxon>Acetobacter</taxon>
    </lineage>
</organism>
<dbReference type="Proteomes" id="UP000324536">
    <property type="component" value="Chromosome"/>
</dbReference>
<dbReference type="SUPFAM" id="SSF52540">
    <property type="entry name" value="P-loop containing nucleoside triphosphate hydrolases"/>
    <property type="match status" value="1"/>
</dbReference>
<dbReference type="GO" id="GO:0009244">
    <property type="term" value="P:lipopolysaccharide core region biosynthetic process"/>
    <property type="evidence" value="ECO:0007669"/>
    <property type="project" value="TreeGrafter"/>
</dbReference>
<dbReference type="InterPro" id="IPR003758">
    <property type="entry name" value="LpxK"/>
</dbReference>
<gene>
    <name evidence="13 15" type="primary">lpxK</name>
    <name evidence="15" type="ORF">FLP30_12005</name>
</gene>
<evidence type="ECO:0000256" key="3">
    <source>
        <dbReference type="ARBA" id="ARBA00012071"/>
    </source>
</evidence>
<comment type="similarity">
    <text evidence="13">Belongs to the LpxK family.</text>
</comment>
<dbReference type="GO" id="GO:0005524">
    <property type="term" value="F:ATP binding"/>
    <property type="evidence" value="ECO:0007669"/>
    <property type="project" value="UniProtKB-UniRule"/>
</dbReference>
<evidence type="ECO:0000256" key="11">
    <source>
        <dbReference type="ARBA" id="ARBA00023098"/>
    </source>
</evidence>
<feature type="binding site" evidence="13">
    <location>
        <begin position="55"/>
        <end position="62"/>
    </location>
    <ligand>
        <name>ATP</name>
        <dbReference type="ChEBI" id="CHEBI:30616"/>
    </ligand>
</feature>
<keyword evidence="6 13" id="KW-0441">Lipid A biosynthesis</keyword>
<reference evidence="15 16" key="1">
    <citation type="submission" date="2019-09" db="EMBL/GenBank/DDBJ databases">
        <title>Genome sequencing of strain KACC 21233.</title>
        <authorList>
            <person name="Heo J."/>
            <person name="Kim S.-J."/>
            <person name="Kim J.-S."/>
            <person name="Hong S.-B."/>
            <person name="Kwon S.-W."/>
        </authorList>
    </citation>
    <scope>NUCLEOTIDE SEQUENCE [LARGE SCALE GENOMIC DNA]</scope>
    <source>
        <strain evidence="15 16">KACC 21233</strain>
    </source>
</reference>
<evidence type="ECO:0000256" key="4">
    <source>
        <dbReference type="ARBA" id="ARBA00016436"/>
    </source>
</evidence>
<feature type="region of interest" description="Disordered" evidence="14">
    <location>
        <begin position="80"/>
        <end position="103"/>
    </location>
</feature>
<dbReference type="HAMAP" id="MF_00409">
    <property type="entry name" value="LpxK"/>
    <property type="match status" value="1"/>
</dbReference>
<comment type="function">
    <text evidence="1 13">Transfers the gamma-phosphate of ATP to the 4'-position of a tetraacyldisaccharide 1-phosphate intermediate (termed DS-1-P) to form tetraacyldisaccharide 1,4'-bis-phosphate (lipid IVA).</text>
</comment>
<evidence type="ECO:0000256" key="1">
    <source>
        <dbReference type="ARBA" id="ARBA00002274"/>
    </source>
</evidence>
<dbReference type="UniPathway" id="UPA00359">
    <property type="reaction ID" value="UER00482"/>
</dbReference>
<name>A0A5C1YTG2_9PROT</name>
<dbReference type="InterPro" id="IPR027417">
    <property type="entry name" value="P-loop_NTPase"/>
</dbReference>
<dbReference type="KEGG" id="acek:FLP30_12005"/>
<dbReference type="RefSeq" id="WP_149280008.1">
    <property type="nucleotide sequence ID" value="NZ_CP043506.1"/>
</dbReference>
<evidence type="ECO:0000256" key="7">
    <source>
        <dbReference type="ARBA" id="ARBA00022679"/>
    </source>
</evidence>
<evidence type="ECO:0000256" key="5">
    <source>
        <dbReference type="ARBA" id="ARBA00022516"/>
    </source>
</evidence>
<evidence type="ECO:0000256" key="10">
    <source>
        <dbReference type="ARBA" id="ARBA00022840"/>
    </source>
</evidence>
<dbReference type="GO" id="GO:0009029">
    <property type="term" value="F:lipid-A 4'-kinase activity"/>
    <property type="evidence" value="ECO:0007669"/>
    <property type="project" value="UniProtKB-UniRule"/>
</dbReference>
<protein>
    <recommendedName>
        <fullName evidence="4 13">Tetraacyldisaccharide 4'-kinase</fullName>
        <ecNumber evidence="3 13">2.7.1.130</ecNumber>
    </recommendedName>
    <alternativeName>
        <fullName evidence="12 13">Lipid A 4'-kinase</fullName>
    </alternativeName>
</protein>
<keyword evidence="9 13" id="KW-0418">Kinase</keyword>
<evidence type="ECO:0000256" key="9">
    <source>
        <dbReference type="ARBA" id="ARBA00022777"/>
    </source>
</evidence>
<evidence type="ECO:0000256" key="8">
    <source>
        <dbReference type="ARBA" id="ARBA00022741"/>
    </source>
</evidence>
<proteinExistence type="inferred from homology"/>
<keyword evidence="16" id="KW-1185">Reference proteome</keyword>
<dbReference type="AlphaFoldDB" id="A0A5C1YTG2"/>
<dbReference type="OrthoDB" id="9766423at2"/>
<evidence type="ECO:0000256" key="12">
    <source>
        <dbReference type="ARBA" id="ARBA00029757"/>
    </source>
</evidence>
<sequence>MTLWKAPAFWNMPQAKLLPALLSPLEALVAWGAARRAEGVGWKAPVPVLCCGNITVGGTGKTTVVMDLVARLQARGKTPHVLSRGYGGRQTSGQRVDPQHHTARDVGDEPLLLATNCPVWVGSDRVATARAAIAAGADCLVMDDGFQNPGLEKTLSLLVVDGVTGLGNGHVLPAGPLRERPEQALERASAVLLIGKDQTGFAASPLMAGTPLYQGDLRQTSEVRQLEGKACVAFAGLGRPEKFFSGLRAAGIVPVQTISYPDHYYYRKRDMRHLLTVARSMGACLVTTPKDAVRLPAVFRQQVVEVGVELVWPDPAAPEKLLDLLLETPL</sequence>
<accession>A0A5C1YTG2</accession>
<evidence type="ECO:0000256" key="6">
    <source>
        <dbReference type="ARBA" id="ARBA00022556"/>
    </source>
</evidence>
<evidence type="ECO:0000256" key="14">
    <source>
        <dbReference type="SAM" id="MobiDB-lite"/>
    </source>
</evidence>
<dbReference type="GO" id="GO:0005886">
    <property type="term" value="C:plasma membrane"/>
    <property type="evidence" value="ECO:0007669"/>
    <property type="project" value="TreeGrafter"/>
</dbReference>
<dbReference type="PANTHER" id="PTHR42724">
    <property type="entry name" value="TETRAACYLDISACCHARIDE 4'-KINASE"/>
    <property type="match status" value="1"/>
</dbReference>
<evidence type="ECO:0000256" key="13">
    <source>
        <dbReference type="HAMAP-Rule" id="MF_00409"/>
    </source>
</evidence>
<keyword evidence="10 13" id="KW-0067">ATP-binding</keyword>
<dbReference type="Pfam" id="PF02606">
    <property type="entry name" value="LpxK"/>
    <property type="match status" value="1"/>
</dbReference>
<evidence type="ECO:0000313" key="15">
    <source>
        <dbReference type="EMBL" id="QEO18347.1"/>
    </source>
</evidence>
<keyword evidence="8 13" id="KW-0547">Nucleotide-binding</keyword>
<comment type="catalytic activity">
    <reaction evidence="13">
        <text>a lipid A disaccharide + ATP = a lipid IVA + ADP + H(+)</text>
        <dbReference type="Rhea" id="RHEA:67840"/>
        <dbReference type="ChEBI" id="CHEBI:15378"/>
        <dbReference type="ChEBI" id="CHEBI:30616"/>
        <dbReference type="ChEBI" id="CHEBI:176343"/>
        <dbReference type="ChEBI" id="CHEBI:176425"/>
        <dbReference type="ChEBI" id="CHEBI:456216"/>
        <dbReference type="EC" id="2.7.1.130"/>
    </reaction>
</comment>
<keyword evidence="5 13" id="KW-0444">Lipid biosynthesis</keyword>
<evidence type="ECO:0000256" key="2">
    <source>
        <dbReference type="ARBA" id="ARBA00004870"/>
    </source>
</evidence>
<dbReference type="NCBIfam" id="TIGR00682">
    <property type="entry name" value="lpxK"/>
    <property type="match status" value="1"/>
</dbReference>